<evidence type="ECO:0000256" key="3">
    <source>
        <dbReference type="ARBA" id="ARBA00022692"/>
    </source>
</evidence>
<evidence type="ECO:0000313" key="10">
    <source>
        <dbReference type="Proteomes" id="UP000006173"/>
    </source>
</evidence>
<feature type="compositionally biased region" description="Basic and acidic residues" evidence="6">
    <location>
        <begin position="18"/>
        <end position="27"/>
    </location>
</feature>
<dbReference type="NCBIfam" id="TIGR00360">
    <property type="entry name" value="ComEC_N-term"/>
    <property type="match status" value="1"/>
</dbReference>
<evidence type="ECO:0000256" key="7">
    <source>
        <dbReference type="SAM" id="Phobius"/>
    </source>
</evidence>
<dbReference type="Proteomes" id="UP000006173">
    <property type="component" value="Chromosome"/>
</dbReference>
<gene>
    <name evidence="9" type="ORF">BBB_1011</name>
</gene>
<protein>
    <submittedName>
        <fullName evidence="9">Putative integral membrane protein</fullName>
    </submittedName>
</protein>
<feature type="transmembrane region" description="Helical" evidence="7">
    <location>
        <begin position="80"/>
        <end position="101"/>
    </location>
</feature>
<reference evidence="9 10" key="1">
    <citation type="journal article" date="2012" name="J. Bacteriol.">
        <title>Complete Genome Sequence of the Probiotic Bacterium Bifidobacterium bifidum Strain BGN4.</title>
        <authorList>
            <person name="Yu D.S."/>
            <person name="Jeong H."/>
            <person name="Lee D.H."/>
            <person name="Kwon S.K."/>
            <person name="Song J.Y."/>
            <person name="Kim B.K."/>
            <person name="Park M.S."/>
            <person name="Ji G.E."/>
            <person name="Oh T.K."/>
            <person name="Kim J.F."/>
        </authorList>
    </citation>
    <scope>NUCLEOTIDE SEQUENCE [LARGE SCALE GENOMIC DNA]</scope>
    <source>
        <strain evidence="9 10">BGN4</strain>
    </source>
</reference>
<sequence length="683" mass="72281">MQGGGCHDRRRRDHTGRRRDSTDGHWERPSSRAFAIRRENGGRDFRMLPAALAAWMASAAAHQWWRWLTLMDDDPMSVTGYAIGALAVMLLPVVLVVPSLAAHGLIRPLRASLGDAVAVMAVAGLLSAAAAVTADSVRWHDAAHVQARDGPADVVAVVRVRSPAVSSTVRGSDCQVDGRVVSLSIRRSPANPLSERSPVPSRADIRVLLSGDVCSALTDTAVYRFPGTLSTASYGRQPLWLTCDDMRVPDVVSAPSGTARIVKAMQQGLLRACDRLSDQARVLVPGLTVGVLGQDAVRVRDTASGAASHGSEEGLSSGTERVGGVDAAYAALLEEQFRRSGIMHLMAVSGGHFMVIAGLVHRLCSRVLAPRWATGLVMAVSDVMLAIVVFPSDSVLRALLMGLFGAAAVAAGRRGQSVSSLSWTVIIVLLIAPSMSVSYGFALSCAAVLGIVLFAGPLTDWLACMLPRLLSAPLAMTIAAQSLTLPIQVLMDPQLPLASVPANLLVGPVVGFATMAGLVALFISWLMPQCGYVLAWIAGCGTSVMERVAAMVSDNEFATMPWAGGIPGALLMVLVESACATVLILATRWLRLLRSDGSGDGGQSFRPRLRDRIRIWWSQTVTMFDGDTDGGDRPVPHTKVTAGAIPVASMTGAHDGSCPAVWEDGDHGKQGRLASPVHHRVRR</sequence>
<dbReference type="AlphaFoldDB" id="I3WI90"/>
<evidence type="ECO:0000256" key="1">
    <source>
        <dbReference type="ARBA" id="ARBA00004651"/>
    </source>
</evidence>
<name>I3WI90_BIFBI</name>
<feature type="transmembrane region" description="Helical" evidence="7">
    <location>
        <begin position="47"/>
        <end position="65"/>
    </location>
</feature>
<evidence type="ECO:0000259" key="8">
    <source>
        <dbReference type="Pfam" id="PF03772"/>
    </source>
</evidence>
<evidence type="ECO:0000256" key="5">
    <source>
        <dbReference type="ARBA" id="ARBA00023136"/>
    </source>
</evidence>
<feature type="compositionally biased region" description="Basic residues" evidence="6">
    <location>
        <begin position="8"/>
        <end position="17"/>
    </location>
</feature>
<dbReference type="PATRIC" id="fig|484020.3.peg.998"/>
<evidence type="ECO:0000313" key="9">
    <source>
        <dbReference type="EMBL" id="AFL04603.1"/>
    </source>
</evidence>
<feature type="transmembrane region" description="Helical" evidence="7">
    <location>
        <begin position="469"/>
        <end position="490"/>
    </location>
</feature>
<dbReference type="EMBL" id="CP001361">
    <property type="protein sequence ID" value="AFL04603.1"/>
    <property type="molecule type" value="Genomic_DNA"/>
</dbReference>
<feature type="transmembrane region" description="Helical" evidence="7">
    <location>
        <begin position="372"/>
        <end position="389"/>
    </location>
</feature>
<feature type="transmembrane region" description="Helical" evidence="7">
    <location>
        <begin position="418"/>
        <end position="435"/>
    </location>
</feature>
<dbReference type="PANTHER" id="PTHR30619">
    <property type="entry name" value="DNA INTERNALIZATION/COMPETENCE PROTEIN COMEC/REC2"/>
    <property type="match status" value="1"/>
</dbReference>
<accession>I3WI90</accession>
<keyword evidence="3 7" id="KW-0812">Transmembrane</keyword>
<feature type="transmembrane region" description="Helical" evidence="7">
    <location>
        <begin position="502"/>
        <end position="523"/>
    </location>
</feature>
<evidence type="ECO:0000256" key="2">
    <source>
        <dbReference type="ARBA" id="ARBA00022475"/>
    </source>
</evidence>
<dbReference type="PANTHER" id="PTHR30619:SF7">
    <property type="entry name" value="BETA-LACTAMASE DOMAIN PROTEIN"/>
    <property type="match status" value="1"/>
</dbReference>
<feature type="transmembrane region" description="Helical" evidence="7">
    <location>
        <begin position="562"/>
        <end position="586"/>
    </location>
</feature>
<keyword evidence="4 7" id="KW-1133">Transmembrane helix</keyword>
<proteinExistence type="predicted"/>
<dbReference type="InterPro" id="IPR004477">
    <property type="entry name" value="ComEC_N"/>
</dbReference>
<keyword evidence="2" id="KW-1003">Cell membrane</keyword>
<evidence type="ECO:0000256" key="4">
    <source>
        <dbReference type="ARBA" id="ARBA00022989"/>
    </source>
</evidence>
<dbReference type="KEGG" id="bbf:BBB_1011"/>
<dbReference type="InterPro" id="IPR052159">
    <property type="entry name" value="Competence_DNA_uptake"/>
</dbReference>
<feature type="transmembrane region" description="Helical" evidence="7">
    <location>
        <begin position="395"/>
        <end position="411"/>
    </location>
</feature>
<comment type="subcellular location">
    <subcellularLocation>
        <location evidence="1">Cell membrane</location>
        <topology evidence="1">Multi-pass membrane protein</topology>
    </subcellularLocation>
</comment>
<feature type="region of interest" description="Disordered" evidence="6">
    <location>
        <begin position="1"/>
        <end position="27"/>
    </location>
</feature>
<feature type="transmembrane region" description="Helical" evidence="7">
    <location>
        <begin position="441"/>
        <end position="462"/>
    </location>
</feature>
<feature type="transmembrane region" description="Helical" evidence="7">
    <location>
        <begin position="530"/>
        <end position="550"/>
    </location>
</feature>
<feature type="domain" description="ComEC/Rec2-related protein" evidence="8">
    <location>
        <begin position="333"/>
        <end position="584"/>
    </location>
</feature>
<dbReference type="Pfam" id="PF03772">
    <property type="entry name" value="Competence"/>
    <property type="match status" value="1"/>
</dbReference>
<dbReference type="HOGENOM" id="CLU_027482_0_0_11"/>
<dbReference type="GO" id="GO:0005886">
    <property type="term" value="C:plasma membrane"/>
    <property type="evidence" value="ECO:0007669"/>
    <property type="project" value="UniProtKB-SubCell"/>
</dbReference>
<feature type="transmembrane region" description="Helical" evidence="7">
    <location>
        <begin position="341"/>
        <end position="360"/>
    </location>
</feature>
<organism evidence="9 10">
    <name type="scientific">Bifidobacterium bifidum BGN4</name>
    <dbReference type="NCBI Taxonomy" id="484020"/>
    <lineage>
        <taxon>Bacteria</taxon>
        <taxon>Bacillati</taxon>
        <taxon>Actinomycetota</taxon>
        <taxon>Actinomycetes</taxon>
        <taxon>Bifidobacteriales</taxon>
        <taxon>Bifidobacteriaceae</taxon>
        <taxon>Bifidobacterium</taxon>
    </lineage>
</organism>
<feature type="transmembrane region" description="Helical" evidence="7">
    <location>
        <begin position="113"/>
        <end position="132"/>
    </location>
</feature>
<keyword evidence="5 7" id="KW-0472">Membrane</keyword>
<evidence type="ECO:0000256" key="6">
    <source>
        <dbReference type="SAM" id="MobiDB-lite"/>
    </source>
</evidence>